<dbReference type="PROSITE" id="PS51918">
    <property type="entry name" value="RADICAL_SAM"/>
    <property type="match status" value="1"/>
</dbReference>
<comment type="cofactor">
    <cofactor evidence="1">
        <name>[4Fe-4S] cluster</name>
        <dbReference type="ChEBI" id="CHEBI:49883"/>
    </cofactor>
</comment>
<dbReference type="RefSeq" id="WP_040202063.1">
    <property type="nucleotide sequence ID" value="NZ_CP010311.1"/>
</dbReference>
<feature type="domain" description="B12-binding" evidence="6">
    <location>
        <begin position="1"/>
        <end position="133"/>
    </location>
</feature>
<dbReference type="InterPro" id="IPR051198">
    <property type="entry name" value="BchE-like"/>
</dbReference>
<dbReference type="InterPro" id="IPR006158">
    <property type="entry name" value="Cobalamin-bd"/>
</dbReference>
<dbReference type="SUPFAM" id="SSF52242">
    <property type="entry name" value="Cobalamin (vitamin B12)-binding domain"/>
    <property type="match status" value="1"/>
</dbReference>
<dbReference type="Gene3D" id="3.40.50.280">
    <property type="entry name" value="Cobalamin-binding domain"/>
    <property type="match status" value="1"/>
</dbReference>
<dbReference type="InterPro" id="IPR006638">
    <property type="entry name" value="Elp3/MiaA/NifB-like_rSAM"/>
</dbReference>
<dbReference type="PANTHER" id="PTHR43409:SF16">
    <property type="entry name" value="SLR0320 PROTEIN"/>
    <property type="match status" value="1"/>
</dbReference>
<keyword evidence="5" id="KW-0411">Iron-sulfur</keyword>
<reference evidence="8 9" key="1">
    <citation type="journal article" date="2015" name="Genome Announc.">
        <title>Genomes of Geoalkalibacter ferrihydriticus Z-0531T and Geoalkalibacter subterraneus Red1T, Two Haloalkaliphilic Metal-Reducing Deltaproteobacteria.</title>
        <authorList>
            <person name="Badalamenti J.P."/>
            <person name="Krajmalnik-Brown R."/>
            <person name="Torres C.I."/>
            <person name="Bond D.R."/>
        </authorList>
    </citation>
    <scope>NUCLEOTIDE SEQUENCE [LARGE SCALE GENOMIC DNA]</scope>
    <source>
        <strain evidence="8 9">Red1</strain>
    </source>
</reference>
<dbReference type="PROSITE" id="PS51332">
    <property type="entry name" value="B12_BINDING"/>
    <property type="match status" value="1"/>
</dbReference>
<evidence type="ECO:0000259" key="7">
    <source>
        <dbReference type="PROSITE" id="PS51918"/>
    </source>
</evidence>
<dbReference type="InterPro" id="IPR034466">
    <property type="entry name" value="Methyltransferase_Class_B"/>
</dbReference>
<name>A0A0B5FKH6_9BACT</name>
<keyword evidence="9" id="KW-1185">Reference proteome</keyword>
<dbReference type="AlphaFoldDB" id="A0A0B5FKH6"/>
<dbReference type="InterPro" id="IPR023404">
    <property type="entry name" value="rSAM_horseshoe"/>
</dbReference>
<dbReference type="Proteomes" id="UP000035036">
    <property type="component" value="Chromosome"/>
</dbReference>
<dbReference type="SUPFAM" id="SSF102114">
    <property type="entry name" value="Radical SAM enzymes"/>
    <property type="match status" value="1"/>
</dbReference>
<evidence type="ECO:0000313" key="9">
    <source>
        <dbReference type="Proteomes" id="UP000035036"/>
    </source>
</evidence>
<dbReference type="SFLD" id="SFLDG01082">
    <property type="entry name" value="B12-binding_domain_containing"/>
    <property type="match status" value="1"/>
</dbReference>
<dbReference type="CDD" id="cd02068">
    <property type="entry name" value="radical_SAM_B12_BD"/>
    <property type="match status" value="1"/>
</dbReference>
<evidence type="ECO:0000256" key="5">
    <source>
        <dbReference type="ARBA" id="ARBA00023014"/>
    </source>
</evidence>
<accession>A0A0B5FKH6</accession>
<evidence type="ECO:0000256" key="2">
    <source>
        <dbReference type="ARBA" id="ARBA00022691"/>
    </source>
</evidence>
<gene>
    <name evidence="8" type="ORF">GSUB_04070</name>
</gene>
<dbReference type="OrthoDB" id="9762608at2"/>
<dbReference type="GO" id="GO:0046872">
    <property type="term" value="F:metal ion binding"/>
    <property type="evidence" value="ECO:0007669"/>
    <property type="project" value="UniProtKB-KW"/>
</dbReference>
<organism evidence="8 9">
    <name type="scientific">Geoalkalibacter subterraneus</name>
    <dbReference type="NCBI Taxonomy" id="483547"/>
    <lineage>
        <taxon>Bacteria</taxon>
        <taxon>Pseudomonadati</taxon>
        <taxon>Thermodesulfobacteriota</taxon>
        <taxon>Desulfuromonadia</taxon>
        <taxon>Desulfuromonadales</taxon>
        <taxon>Geoalkalibacteraceae</taxon>
        <taxon>Geoalkalibacter</taxon>
    </lineage>
</organism>
<evidence type="ECO:0000256" key="4">
    <source>
        <dbReference type="ARBA" id="ARBA00023004"/>
    </source>
</evidence>
<dbReference type="Pfam" id="PF02310">
    <property type="entry name" value="B12-binding"/>
    <property type="match status" value="1"/>
</dbReference>
<dbReference type="GO" id="GO:0031419">
    <property type="term" value="F:cobalamin binding"/>
    <property type="evidence" value="ECO:0007669"/>
    <property type="project" value="InterPro"/>
</dbReference>
<dbReference type="Gene3D" id="3.80.30.20">
    <property type="entry name" value="tm_1862 like domain"/>
    <property type="match status" value="1"/>
</dbReference>
<protein>
    <submittedName>
        <fullName evidence="8">Radical SAM protein</fullName>
    </submittedName>
</protein>
<dbReference type="SMART" id="SM00729">
    <property type="entry name" value="Elp3"/>
    <property type="match status" value="1"/>
</dbReference>
<dbReference type="InterPro" id="IPR058240">
    <property type="entry name" value="rSAM_sf"/>
</dbReference>
<keyword evidence="3" id="KW-0479">Metal-binding</keyword>
<dbReference type="Pfam" id="PF04055">
    <property type="entry name" value="Radical_SAM"/>
    <property type="match status" value="1"/>
</dbReference>
<dbReference type="GO" id="GO:0003824">
    <property type="term" value="F:catalytic activity"/>
    <property type="evidence" value="ECO:0007669"/>
    <property type="project" value="InterPro"/>
</dbReference>
<evidence type="ECO:0000313" key="8">
    <source>
        <dbReference type="EMBL" id="AJF07898.1"/>
    </source>
</evidence>
<dbReference type="STRING" id="483547.GSUB_04070"/>
<dbReference type="GO" id="GO:0005829">
    <property type="term" value="C:cytosol"/>
    <property type="evidence" value="ECO:0007669"/>
    <property type="project" value="TreeGrafter"/>
</dbReference>
<dbReference type="CDD" id="cd01335">
    <property type="entry name" value="Radical_SAM"/>
    <property type="match status" value="1"/>
</dbReference>
<dbReference type="InterPro" id="IPR007197">
    <property type="entry name" value="rSAM"/>
</dbReference>
<evidence type="ECO:0000256" key="1">
    <source>
        <dbReference type="ARBA" id="ARBA00001966"/>
    </source>
</evidence>
<dbReference type="EMBL" id="CP010311">
    <property type="protein sequence ID" value="AJF07898.1"/>
    <property type="molecule type" value="Genomic_DNA"/>
</dbReference>
<dbReference type="HOGENOM" id="CLU_021572_1_0_7"/>
<dbReference type="InterPro" id="IPR025288">
    <property type="entry name" value="DUF4080"/>
</dbReference>
<dbReference type="SFLD" id="SFLDS00029">
    <property type="entry name" value="Radical_SAM"/>
    <property type="match status" value="1"/>
</dbReference>
<dbReference type="KEGG" id="gsb:GSUB_04070"/>
<dbReference type="PANTHER" id="PTHR43409">
    <property type="entry name" value="ANAEROBIC MAGNESIUM-PROTOPORPHYRIN IX MONOMETHYL ESTER CYCLASE-RELATED"/>
    <property type="match status" value="1"/>
</dbReference>
<sequence>MRILLATLHSKFIHASLALPYLAAYCSDLGQFVIREFTIHEPRENILAMILAEDPDVVAFSVYLWNRRETFDLIDALGVVCPDLRIVVGGPEVSFEAPSLFDRHPGLTALIRGEGELPFRGLLQAWAKGEKPSQVPRLMWREGNQGGQGPDTPPIEDLDAIPSPFALGLIDLNRGFVYYETSRGCPYRCAFCLSARDERVRAFSMERIRSDLRLLMDHEVPKIKLVDRTFNYDAKRAREIFREILTHNRGSHFHFEIGAHLLDEATLSLLEEVPPGMFQFEIGVQSTLPGTLNVINREASLELLETNVRRLREKSNVALHLDLIAGLPEEGYIDFLKSLDRVAALRPHHLQIEPVKLLPGAPLREQAPNLQLKFDPNPPYTVLRTADLDHTDLERLRGISRLLDLTYNAGRLDRFLGALQKSAGSFSAALEQLENYWRREGLLRFPLSQKAVFEHLARFVSQGFSAPRQNILREQLARDFAHCERVVPGNAPDFFDSRLHPQEQQHVHRLVQEETARVKGQGVKIQFFAAAFHHLEELDERRIILFIYETASGRGLKVKEIRL</sequence>
<evidence type="ECO:0000256" key="3">
    <source>
        <dbReference type="ARBA" id="ARBA00022723"/>
    </source>
</evidence>
<keyword evidence="2" id="KW-0949">S-adenosyl-L-methionine</keyword>
<dbReference type="GO" id="GO:0051539">
    <property type="term" value="F:4 iron, 4 sulfur cluster binding"/>
    <property type="evidence" value="ECO:0007669"/>
    <property type="project" value="UniProtKB-KW"/>
</dbReference>
<dbReference type="InterPro" id="IPR036724">
    <property type="entry name" value="Cobalamin-bd_sf"/>
</dbReference>
<feature type="domain" description="Radical SAM core" evidence="7">
    <location>
        <begin position="171"/>
        <end position="394"/>
    </location>
</feature>
<keyword evidence="4" id="KW-0408">Iron</keyword>
<dbReference type="Pfam" id="PF13311">
    <property type="entry name" value="DUF4080"/>
    <property type="match status" value="1"/>
</dbReference>
<dbReference type="SFLD" id="SFLDG01123">
    <property type="entry name" value="methyltransferase_(Class_B)"/>
    <property type="match status" value="1"/>
</dbReference>
<evidence type="ECO:0000259" key="6">
    <source>
        <dbReference type="PROSITE" id="PS51332"/>
    </source>
</evidence>
<proteinExistence type="predicted"/>